<dbReference type="Proteomes" id="UP001153332">
    <property type="component" value="Unassembled WGS sequence"/>
</dbReference>
<proteinExistence type="predicted"/>
<organism evidence="1 2">
    <name type="scientific">Lasiodiplodia mahajangana</name>
    <dbReference type="NCBI Taxonomy" id="1108764"/>
    <lineage>
        <taxon>Eukaryota</taxon>
        <taxon>Fungi</taxon>
        <taxon>Dikarya</taxon>
        <taxon>Ascomycota</taxon>
        <taxon>Pezizomycotina</taxon>
        <taxon>Dothideomycetes</taxon>
        <taxon>Dothideomycetes incertae sedis</taxon>
        <taxon>Botryosphaeriales</taxon>
        <taxon>Botryosphaeriaceae</taxon>
        <taxon>Lasiodiplodia</taxon>
    </lineage>
</organism>
<keyword evidence="2" id="KW-1185">Reference proteome</keyword>
<accession>A0ACC2JRY4</accession>
<protein>
    <submittedName>
        <fullName evidence="1">Uncharacterized protein</fullName>
    </submittedName>
</protein>
<evidence type="ECO:0000313" key="2">
    <source>
        <dbReference type="Proteomes" id="UP001153332"/>
    </source>
</evidence>
<reference evidence="1" key="1">
    <citation type="submission" date="2022-12" db="EMBL/GenBank/DDBJ databases">
        <title>Genome Sequence of Lasiodiplodia mahajangana.</title>
        <authorList>
            <person name="Buettner E."/>
        </authorList>
    </citation>
    <scope>NUCLEOTIDE SEQUENCE</scope>
    <source>
        <strain evidence="1">VT137</strain>
    </source>
</reference>
<evidence type="ECO:0000313" key="1">
    <source>
        <dbReference type="EMBL" id="KAJ8130250.1"/>
    </source>
</evidence>
<name>A0ACC2JRY4_9PEZI</name>
<dbReference type="EMBL" id="JAPUUL010000543">
    <property type="protein sequence ID" value="KAJ8130250.1"/>
    <property type="molecule type" value="Genomic_DNA"/>
</dbReference>
<sequence>MLQEKYWLIALVSVAVFCISTAAEPVQYCKYGAQDGEVDFCVGILLHNNISTDSHDLYITMSVSRPERTSKGWTAIGIGEVMQGALMFIVYGDSTSGEQPIVSIRKSIGHKQPALVTREDMNGADLRVVRADWYDSASQPDVAVAMLSIVCYSCRHWPGSSISARAKSQPWMWAWNPNQIIPVFTYDAHLDMHRHHANAGGWGNFYVDMARSVNNFQGPPSFPPIRPGVHTLGTSETSGLSRNFLIYTHGFVMGVAFLLLYPAGVVALRSGNAKAFKYHWRLQLVASIFTALGFCIALTYEGAISSVHQILGISLLVGIAIQIVLGWRHHVAFLRVRRRSWLSHSHIWAGRLILVGGWSNLITGFVLRDYSTIPHVVLALVVGFEAFGLATWLWRTKRKVDIGKPADQVSIEETTSSAEVCFTVGDEVEKNAGFDSVSLHDEEVNPLLTRSGK</sequence>
<comment type="caution">
    <text evidence="1">The sequence shown here is derived from an EMBL/GenBank/DDBJ whole genome shotgun (WGS) entry which is preliminary data.</text>
</comment>
<gene>
    <name evidence="1" type="ORF">O1611_g3381</name>
</gene>